<dbReference type="GO" id="GO:0009103">
    <property type="term" value="P:lipopolysaccharide biosynthetic process"/>
    <property type="evidence" value="ECO:0007669"/>
    <property type="project" value="TreeGrafter"/>
</dbReference>
<evidence type="ECO:0000313" key="4">
    <source>
        <dbReference type="EMBL" id="MVN21004.1"/>
    </source>
</evidence>
<dbReference type="EMBL" id="WPIK01000004">
    <property type="protein sequence ID" value="MVN21004.1"/>
    <property type="molecule type" value="Genomic_DNA"/>
</dbReference>
<accession>A0A7K1SUN4</accession>
<evidence type="ECO:0000313" key="5">
    <source>
        <dbReference type="Proteomes" id="UP000462014"/>
    </source>
</evidence>
<dbReference type="InterPro" id="IPR001296">
    <property type="entry name" value="Glyco_trans_1"/>
</dbReference>
<evidence type="ECO:0000256" key="2">
    <source>
        <dbReference type="SAM" id="Phobius"/>
    </source>
</evidence>
<keyword evidence="2" id="KW-1133">Transmembrane helix</keyword>
<protein>
    <submittedName>
        <fullName evidence="4">Glycosyltransferase</fullName>
    </submittedName>
</protein>
<dbReference type="SUPFAM" id="SSF53756">
    <property type="entry name" value="UDP-Glycosyltransferase/glycogen phosphorylase"/>
    <property type="match status" value="1"/>
</dbReference>
<sequence length="376" mass="43970">MISEKSTSSKKTIVVNATATVTSGALTILQQFLESVNEFNLNFIVFCCVKLEIKAVTNIEFIILNKKNYLERVFWDYYGFRRSIKKLKIEPFLIMSFQNTGVVFDKKIPQLIYYHNIIPLISRYWNPIKKNERILWFYAKIYPFFVSYLIMRNTYFIVQAEWIKKKLSKKFDVALKKIFVIPPSVALHIVDDQLVTVSEIYRLFYPATGFIYKNHNLLFEMLKILKLVNNDLFKRTNLVLTLTEDEIKTLGLMEDYSCMKNNITLTGNLSKDRIWQEYTQSKVVLFPSTIETVGLPLIEAASQNKYIFCAKEEYALETLAGYKNVEFIDSYDSQAWADAFNNLIKYEKAIIPSNIWNKHSANTWIEVLGTINKITH</sequence>
<dbReference type="Gene3D" id="3.40.50.2000">
    <property type="entry name" value="Glycogen Phosphorylase B"/>
    <property type="match status" value="1"/>
</dbReference>
<evidence type="ECO:0000256" key="1">
    <source>
        <dbReference type="ARBA" id="ARBA00022679"/>
    </source>
</evidence>
<dbReference type="RefSeq" id="WP_157564981.1">
    <property type="nucleotide sequence ID" value="NZ_WPIK01000004.1"/>
</dbReference>
<dbReference type="Proteomes" id="UP000462014">
    <property type="component" value="Unassembled WGS sequence"/>
</dbReference>
<organism evidence="4 5">
    <name type="scientific">Mucilaginibacter arboris</name>
    <dbReference type="NCBI Taxonomy" id="2682090"/>
    <lineage>
        <taxon>Bacteria</taxon>
        <taxon>Pseudomonadati</taxon>
        <taxon>Bacteroidota</taxon>
        <taxon>Sphingobacteriia</taxon>
        <taxon>Sphingobacteriales</taxon>
        <taxon>Sphingobacteriaceae</taxon>
        <taxon>Mucilaginibacter</taxon>
    </lineage>
</organism>
<name>A0A7K1SUN4_9SPHI</name>
<keyword evidence="5" id="KW-1185">Reference proteome</keyword>
<dbReference type="PANTHER" id="PTHR46401">
    <property type="entry name" value="GLYCOSYLTRANSFERASE WBBK-RELATED"/>
    <property type="match status" value="1"/>
</dbReference>
<feature type="transmembrane region" description="Helical" evidence="2">
    <location>
        <begin position="134"/>
        <end position="151"/>
    </location>
</feature>
<keyword evidence="1 4" id="KW-0808">Transferase</keyword>
<proteinExistence type="predicted"/>
<dbReference type="GO" id="GO:0016757">
    <property type="term" value="F:glycosyltransferase activity"/>
    <property type="evidence" value="ECO:0007669"/>
    <property type="project" value="InterPro"/>
</dbReference>
<comment type="caution">
    <text evidence="4">The sequence shown here is derived from an EMBL/GenBank/DDBJ whole genome shotgun (WGS) entry which is preliminary data.</text>
</comment>
<gene>
    <name evidence="4" type="ORF">GO621_05565</name>
</gene>
<feature type="domain" description="Glycosyl transferase family 1" evidence="3">
    <location>
        <begin position="204"/>
        <end position="347"/>
    </location>
</feature>
<dbReference type="Pfam" id="PF00534">
    <property type="entry name" value="Glycos_transf_1"/>
    <property type="match status" value="1"/>
</dbReference>
<evidence type="ECO:0000259" key="3">
    <source>
        <dbReference type="Pfam" id="PF00534"/>
    </source>
</evidence>
<reference evidence="4 5" key="1">
    <citation type="submission" date="2019-12" db="EMBL/GenBank/DDBJ databases">
        <title>Mucilaginibacter sp. HMF7410 genome sequencing and assembly.</title>
        <authorList>
            <person name="Kang H."/>
            <person name="Cha I."/>
            <person name="Kim H."/>
            <person name="Joh K."/>
        </authorList>
    </citation>
    <scope>NUCLEOTIDE SEQUENCE [LARGE SCALE GENOMIC DNA]</scope>
    <source>
        <strain evidence="4 5">HMF7410</strain>
    </source>
</reference>
<keyword evidence="2" id="KW-0472">Membrane</keyword>
<keyword evidence="2" id="KW-0812">Transmembrane</keyword>
<dbReference type="PANTHER" id="PTHR46401:SF2">
    <property type="entry name" value="GLYCOSYLTRANSFERASE WBBK-RELATED"/>
    <property type="match status" value="1"/>
</dbReference>
<dbReference type="AlphaFoldDB" id="A0A7K1SUN4"/>